<organism evidence="3 4">
    <name type="scientific">Acidovorax bellezanensis</name>
    <dbReference type="NCBI Taxonomy" id="2976702"/>
    <lineage>
        <taxon>Bacteria</taxon>
        <taxon>Pseudomonadati</taxon>
        <taxon>Pseudomonadota</taxon>
        <taxon>Betaproteobacteria</taxon>
        <taxon>Burkholderiales</taxon>
        <taxon>Comamonadaceae</taxon>
        <taxon>Acidovorax</taxon>
    </lineage>
</organism>
<dbReference type="SUPFAM" id="SSF52833">
    <property type="entry name" value="Thioredoxin-like"/>
    <property type="match status" value="1"/>
</dbReference>
<protein>
    <submittedName>
        <fullName evidence="3">Glutathione S-transferase family protein</fullName>
    </submittedName>
</protein>
<dbReference type="PROSITE" id="PS50405">
    <property type="entry name" value="GST_CTER"/>
    <property type="match status" value="1"/>
</dbReference>
<dbReference type="InterPro" id="IPR004045">
    <property type="entry name" value="Glutathione_S-Trfase_N"/>
</dbReference>
<dbReference type="InterPro" id="IPR036282">
    <property type="entry name" value="Glutathione-S-Trfase_C_sf"/>
</dbReference>
<evidence type="ECO:0000313" key="3">
    <source>
        <dbReference type="EMBL" id="MCT9813273.1"/>
    </source>
</evidence>
<dbReference type="PANTHER" id="PTHR44051">
    <property type="entry name" value="GLUTATHIONE S-TRANSFERASE-RELATED"/>
    <property type="match status" value="1"/>
</dbReference>
<dbReference type="SFLD" id="SFLDG00358">
    <property type="entry name" value="Main_(cytGST)"/>
    <property type="match status" value="1"/>
</dbReference>
<dbReference type="RefSeq" id="WP_261502526.1">
    <property type="nucleotide sequence ID" value="NZ_JAODYH010000017.1"/>
</dbReference>
<proteinExistence type="predicted"/>
<comment type="caution">
    <text evidence="3">The sequence shown here is derived from an EMBL/GenBank/DDBJ whole genome shotgun (WGS) entry which is preliminary data.</text>
</comment>
<dbReference type="InterPro" id="IPR010987">
    <property type="entry name" value="Glutathione-S-Trfase_C-like"/>
</dbReference>
<dbReference type="SUPFAM" id="SSF47616">
    <property type="entry name" value="GST C-terminal domain-like"/>
    <property type="match status" value="1"/>
</dbReference>
<dbReference type="Pfam" id="PF13409">
    <property type="entry name" value="GST_N_2"/>
    <property type="match status" value="1"/>
</dbReference>
<dbReference type="Proteomes" id="UP001525968">
    <property type="component" value="Unassembled WGS sequence"/>
</dbReference>
<dbReference type="Gene3D" id="1.20.1050.10">
    <property type="match status" value="1"/>
</dbReference>
<dbReference type="InterPro" id="IPR004046">
    <property type="entry name" value="GST_C"/>
</dbReference>
<dbReference type="Gene3D" id="3.40.30.10">
    <property type="entry name" value="Glutaredoxin"/>
    <property type="match status" value="1"/>
</dbReference>
<dbReference type="Pfam" id="PF00043">
    <property type="entry name" value="GST_C"/>
    <property type="match status" value="1"/>
</dbReference>
<dbReference type="SFLD" id="SFLDS00019">
    <property type="entry name" value="Glutathione_Transferase_(cytos"/>
    <property type="match status" value="1"/>
</dbReference>
<evidence type="ECO:0000259" key="2">
    <source>
        <dbReference type="PROSITE" id="PS50405"/>
    </source>
</evidence>
<sequence>MSLKIYGIAASRAIRPLWAAEELGLPYEHIKLHYNAPETKQRPYLDLNPNGTVPAMEDDGVAMFESLAMTLHLARKHGQGSLWPEGEGPQAQVLQWTLWAACEAEPPARQWFQHTQFLPQAQRDPALAQAGLRQAQDKVMLLDRVLAKQAYLVGDAFTVADLNVSAVLQRLPAIADGQAPHALAWHQRCFARAAAQRAFALRDAK</sequence>
<dbReference type="InterPro" id="IPR040079">
    <property type="entry name" value="Glutathione_S-Trfase"/>
</dbReference>
<dbReference type="SFLD" id="SFLDG01150">
    <property type="entry name" value="Main.1:_Beta-like"/>
    <property type="match status" value="1"/>
</dbReference>
<feature type="domain" description="GST C-terminal" evidence="2">
    <location>
        <begin position="86"/>
        <end position="205"/>
    </location>
</feature>
<gene>
    <name evidence="3" type="ORF">N0K08_21800</name>
</gene>
<dbReference type="EMBL" id="JAODYH010000017">
    <property type="protein sequence ID" value="MCT9813273.1"/>
    <property type="molecule type" value="Genomic_DNA"/>
</dbReference>
<keyword evidence="4" id="KW-1185">Reference proteome</keyword>
<name>A0ABT2PSR5_9BURK</name>
<evidence type="ECO:0000259" key="1">
    <source>
        <dbReference type="PROSITE" id="PS50404"/>
    </source>
</evidence>
<dbReference type="InterPro" id="IPR036249">
    <property type="entry name" value="Thioredoxin-like_sf"/>
</dbReference>
<dbReference type="PANTHER" id="PTHR44051:SF8">
    <property type="entry name" value="GLUTATHIONE S-TRANSFERASE GSTA"/>
    <property type="match status" value="1"/>
</dbReference>
<dbReference type="PROSITE" id="PS50404">
    <property type="entry name" value="GST_NTER"/>
    <property type="match status" value="1"/>
</dbReference>
<dbReference type="CDD" id="cd03046">
    <property type="entry name" value="GST_N_GTT1_like"/>
    <property type="match status" value="1"/>
</dbReference>
<evidence type="ECO:0000313" key="4">
    <source>
        <dbReference type="Proteomes" id="UP001525968"/>
    </source>
</evidence>
<reference evidence="3 4" key="1">
    <citation type="submission" date="2022-09" db="EMBL/GenBank/DDBJ databases">
        <title>Draft genome of isolate Be4.</title>
        <authorList>
            <person name="Sanchez-Castro I."/>
            <person name="Martinez-Rodriguez P."/>
            <person name="Descostes M."/>
            <person name="Merroun M."/>
        </authorList>
    </citation>
    <scope>NUCLEOTIDE SEQUENCE [LARGE SCALE GENOMIC DNA]</scope>
    <source>
        <strain evidence="3 4">Be4</strain>
    </source>
</reference>
<accession>A0ABT2PSR5</accession>
<feature type="domain" description="GST N-terminal" evidence="1">
    <location>
        <begin position="1"/>
        <end position="81"/>
    </location>
</feature>